<evidence type="ECO:0000259" key="2">
    <source>
        <dbReference type="PROSITE" id="PS51293"/>
    </source>
</evidence>
<dbReference type="SUPFAM" id="SSF46689">
    <property type="entry name" value="Homeodomain-like"/>
    <property type="match status" value="1"/>
</dbReference>
<accession>A0ABD3G0N4</accession>
<evidence type="ECO:0000313" key="3">
    <source>
        <dbReference type="EMBL" id="KAL3672177.1"/>
    </source>
</evidence>
<proteinExistence type="predicted"/>
<evidence type="ECO:0000313" key="4">
    <source>
        <dbReference type="Proteomes" id="UP001632037"/>
    </source>
</evidence>
<dbReference type="InterPro" id="IPR009057">
    <property type="entry name" value="Homeodomain-like_sf"/>
</dbReference>
<organism evidence="3 4">
    <name type="scientific">Phytophthora oleae</name>
    <dbReference type="NCBI Taxonomy" id="2107226"/>
    <lineage>
        <taxon>Eukaryota</taxon>
        <taxon>Sar</taxon>
        <taxon>Stramenopiles</taxon>
        <taxon>Oomycota</taxon>
        <taxon>Peronosporomycetes</taxon>
        <taxon>Peronosporales</taxon>
        <taxon>Peronosporaceae</taxon>
        <taxon>Phytophthora</taxon>
    </lineage>
</organism>
<gene>
    <name evidence="3" type="ORF">V7S43_002840</name>
</gene>
<dbReference type="InterPro" id="IPR017884">
    <property type="entry name" value="SANT_dom"/>
</dbReference>
<reference evidence="3 4" key="1">
    <citation type="submission" date="2024-09" db="EMBL/GenBank/DDBJ databases">
        <title>Genome sequencing and assembly of Phytophthora oleae, isolate VK10A, causative agent of rot of olive drupes.</title>
        <authorList>
            <person name="Conti Taguali S."/>
            <person name="Riolo M."/>
            <person name="La Spada F."/>
            <person name="Cacciola S.O."/>
            <person name="Dionisio G."/>
        </authorList>
    </citation>
    <scope>NUCLEOTIDE SEQUENCE [LARGE SCALE GENOMIC DNA]</scope>
    <source>
        <strain evidence="3 4">VK10A</strain>
    </source>
</reference>
<feature type="compositionally biased region" description="Low complexity" evidence="1">
    <location>
        <begin position="120"/>
        <end position="129"/>
    </location>
</feature>
<dbReference type="AlphaFoldDB" id="A0ABD3G0N4"/>
<sequence>MWTPEEHESFVQELKKYPVGDYGWIAETIGTKFAAEVTSYAIKCWESDEYQQVVARRQQKRTRRPRYRVRKWLRAALDWCVQVFSLRCLPSRHGDEAQATARSTDVYSPGISSQEPLRPRPTAGPAPRGSIFIPPEEENDEDDLGEDDDWDMRLAHQTAEQIEWYKSGSSRSAPKSRSH</sequence>
<comment type="caution">
    <text evidence="3">The sequence shown here is derived from an EMBL/GenBank/DDBJ whole genome shotgun (WGS) entry which is preliminary data.</text>
</comment>
<protein>
    <recommendedName>
        <fullName evidence="2">SANT domain-containing protein</fullName>
    </recommendedName>
</protein>
<keyword evidence="4" id="KW-1185">Reference proteome</keyword>
<dbReference type="Proteomes" id="UP001632037">
    <property type="component" value="Unassembled WGS sequence"/>
</dbReference>
<feature type="compositionally biased region" description="Polar residues" evidence="1">
    <location>
        <begin position="100"/>
        <end position="115"/>
    </location>
</feature>
<dbReference type="PROSITE" id="PS51293">
    <property type="entry name" value="SANT"/>
    <property type="match status" value="1"/>
</dbReference>
<dbReference type="CDD" id="cd00167">
    <property type="entry name" value="SANT"/>
    <property type="match status" value="1"/>
</dbReference>
<name>A0ABD3G0N4_9STRA</name>
<dbReference type="InterPro" id="IPR001005">
    <property type="entry name" value="SANT/Myb"/>
</dbReference>
<feature type="domain" description="SANT" evidence="2">
    <location>
        <begin position="1"/>
        <end position="49"/>
    </location>
</feature>
<dbReference type="EMBL" id="JBIMZQ010000004">
    <property type="protein sequence ID" value="KAL3672177.1"/>
    <property type="molecule type" value="Genomic_DNA"/>
</dbReference>
<feature type="compositionally biased region" description="Acidic residues" evidence="1">
    <location>
        <begin position="135"/>
        <end position="150"/>
    </location>
</feature>
<dbReference type="Gene3D" id="1.10.10.60">
    <property type="entry name" value="Homeodomain-like"/>
    <property type="match status" value="1"/>
</dbReference>
<feature type="region of interest" description="Disordered" evidence="1">
    <location>
        <begin position="95"/>
        <end position="153"/>
    </location>
</feature>
<evidence type="ECO:0000256" key="1">
    <source>
        <dbReference type="SAM" id="MobiDB-lite"/>
    </source>
</evidence>